<evidence type="ECO:0000256" key="6">
    <source>
        <dbReference type="ARBA" id="ARBA00022824"/>
    </source>
</evidence>
<evidence type="ECO:0000256" key="1">
    <source>
        <dbReference type="ARBA" id="ARBA00004389"/>
    </source>
</evidence>
<keyword evidence="9" id="KW-0325">Glycoprotein</keyword>
<dbReference type="InterPro" id="IPR013233">
    <property type="entry name" value="PIG-X/PBN1"/>
</dbReference>
<evidence type="ECO:0000256" key="2">
    <source>
        <dbReference type="ARBA" id="ARBA00004687"/>
    </source>
</evidence>
<evidence type="ECO:0000256" key="4">
    <source>
        <dbReference type="ARBA" id="ARBA00022502"/>
    </source>
</evidence>
<dbReference type="GeneID" id="19301466"/>
<dbReference type="Proteomes" id="UP000030669">
    <property type="component" value="Unassembled WGS sequence"/>
</dbReference>
<proteinExistence type="inferred from homology"/>
<dbReference type="PANTHER" id="PTHR28650:SF1">
    <property type="entry name" value="PHOSPHATIDYLINOSITOL-GLYCAN BIOSYNTHESIS CLASS X PROTEIN"/>
    <property type="match status" value="1"/>
</dbReference>
<keyword evidence="5 10" id="KW-0812">Transmembrane</keyword>
<dbReference type="HOGENOM" id="CLU_100668_0_0_1"/>
<keyword evidence="12" id="KW-1185">Reference proteome</keyword>
<dbReference type="OMA" id="WGTTDLE"/>
<dbReference type="UniPathway" id="UPA00196"/>
<evidence type="ECO:0000256" key="7">
    <source>
        <dbReference type="ARBA" id="ARBA00022989"/>
    </source>
</evidence>
<evidence type="ECO:0000256" key="5">
    <source>
        <dbReference type="ARBA" id="ARBA00022692"/>
    </source>
</evidence>
<dbReference type="InterPro" id="IPR040039">
    <property type="entry name" value="PIGX"/>
</dbReference>
<reference evidence="11 12" key="1">
    <citation type="journal article" date="2012" name="Science">
        <title>The Paleozoic origin of enzymatic lignin decomposition reconstructed from 31 fungal genomes.</title>
        <authorList>
            <person name="Floudas D."/>
            <person name="Binder M."/>
            <person name="Riley R."/>
            <person name="Barry K."/>
            <person name="Blanchette R.A."/>
            <person name="Henrissat B."/>
            <person name="Martinez A.T."/>
            <person name="Otillar R."/>
            <person name="Spatafora J.W."/>
            <person name="Yadav J.S."/>
            <person name="Aerts A."/>
            <person name="Benoit I."/>
            <person name="Boyd A."/>
            <person name="Carlson A."/>
            <person name="Copeland A."/>
            <person name="Coutinho P.M."/>
            <person name="de Vries R.P."/>
            <person name="Ferreira P."/>
            <person name="Findley K."/>
            <person name="Foster B."/>
            <person name="Gaskell J."/>
            <person name="Glotzer D."/>
            <person name="Gorecki P."/>
            <person name="Heitman J."/>
            <person name="Hesse C."/>
            <person name="Hori C."/>
            <person name="Igarashi K."/>
            <person name="Jurgens J.A."/>
            <person name="Kallen N."/>
            <person name="Kersten P."/>
            <person name="Kohler A."/>
            <person name="Kuees U."/>
            <person name="Kumar T.K.A."/>
            <person name="Kuo A."/>
            <person name="LaButti K."/>
            <person name="Larrondo L.F."/>
            <person name="Lindquist E."/>
            <person name="Ling A."/>
            <person name="Lombard V."/>
            <person name="Lucas S."/>
            <person name="Lundell T."/>
            <person name="Martin R."/>
            <person name="McLaughlin D.J."/>
            <person name="Morgenstern I."/>
            <person name="Morin E."/>
            <person name="Murat C."/>
            <person name="Nagy L.G."/>
            <person name="Nolan M."/>
            <person name="Ohm R.A."/>
            <person name="Patyshakuliyeva A."/>
            <person name="Rokas A."/>
            <person name="Ruiz-Duenas F.J."/>
            <person name="Sabat G."/>
            <person name="Salamov A."/>
            <person name="Samejima M."/>
            <person name="Schmutz J."/>
            <person name="Slot J.C."/>
            <person name="St John F."/>
            <person name="Stenlid J."/>
            <person name="Sun H."/>
            <person name="Sun S."/>
            <person name="Syed K."/>
            <person name="Tsang A."/>
            <person name="Wiebenga A."/>
            <person name="Young D."/>
            <person name="Pisabarro A."/>
            <person name="Eastwood D.C."/>
            <person name="Martin F."/>
            <person name="Cullen D."/>
            <person name="Grigoriev I.V."/>
            <person name="Hibbett D.S."/>
        </authorList>
    </citation>
    <scope>NUCLEOTIDE SEQUENCE [LARGE SCALE GENOMIC DNA]</scope>
    <source>
        <strain evidence="11 12">ATCC 11539</strain>
    </source>
</reference>
<dbReference type="eggNOG" id="ENOG502SEV4">
    <property type="taxonomic scope" value="Eukaryota"/>
</dbReference>
<comment type="pathway">
    <text evidence="2 10">Glycolipid biosynthesis; glycosylphosphatidylinositol-anchor biosynthesis.</text>
</comment>
<dbReference type="STRING" id="670483.S7QFE4"/>
<gene>
    <name evidence="11" type="ORF">GLOTRDRAFT_127032</name>
</gene>
<dbReference type="PANTHER" id="PTHR28650">
    <property type="entry name" value="PHOSPHATIDYLINOSITOL-GLYCAN BIOSYNTHESIS CLASS X PROTEIN"/>
    <property type="match status" value="1"/>
</dbReference>
<comment type="similarity">
    <text evidence="3 10">Belongs to the PIGX family.</text>
</comment>
<dbReference type="AlphaFoldDB" id="S7QFE4"/>
<dbReference type="Pfam" id="PF08320">
    <property type="entry name" value="PIG-X"/>
    <property type="match status" value="1"/>
</dbReference>
<dbReference type="RefSeq" id="XP_007863685.1">
    <property type="nucleotide sequence ID" value="XM_007865494.1"/>
</dbReference>
<evidence type="ECO:0000313" key="12">
    <source>
        <dbReference type="Proteomes" id="UP000030669"/>
    </source>
</evidence>
<evidence type="ECO:0000313" key="11">
    <source>
        <dbReference type="EMBL" id="EPQ58531.1"/>
    </source>
</evidence>
<keyword evidence="4 10" id="KW-0337">GPI-anchor biosynthesis</keyword>
<protein>
    <recommendedName>
        <fullName evidence="10">Protein PBN1</fullName>
    </recommendedName>
</protein>
<evidence type="ECO:0000256" key="10">
    <source>
        <dbReference type="RuleBase" id="RU366056"/>
    </source>
</evidence>
<feature type="transmembrane region" description="Helical" evidence="10">
    <location>
        <begin position="187"/>
        <end position="207"/>
    </location>
</feature>
<comment type="function">
    <text evidence="10">Required for proper folding and/or the stability of a subset of proteins in the endoplasmic reticulum. Component of glycosylphosphatidylinositol-mannosyltransferase 1 which transfers the first of the 4 mannoses in the GPI-anchor precursors during GPI-anchor biosynthesis. Probably acts by stabilizing the mannosyltransferase GPI14.</text>
</comment>
<sequence length="221" mass="24267">MAASYISSLEPKQSFHATYTTNVRLGDALLDTHCTLHVTHVFPPDVFVDPYELVDQQADSYSFNLTGLLDVELPVSAVSPEGQTLSLDVTTKKARTEGSVLSVQVPLHARYGNPSPSGYHDIPIPWPDVFWRCHITHDSTDSSMKDSYTAASIIPIHPSLDAPNTPRAETLRIPVANPNHLPYVETGTAAAVLAAFLFLVYTFVTAARRMASQSKPERYKS</sequence>
<dbReference type="OrthoDB" id="5546453at2759"/>
<evidence type="ECO:0000256" key="8">
    <source>
        <dbReference type="ARBA" id="ARBA00023136"/>
    </source>
</evidence>
<organism evidence="11 12">
    <name type="scientific">Gloeophyllum trabeum (strain ATCC 11539 / FP-39264 / Madison 617)</name>
    <name type="common">Brown rot fungus</name>
    <dbReference type="NCBI Taxonomy" id="670483"/>
    <lineage>
        <taxon>Eukaryota</taxon>
        <taxon>Fungi</taxon>
        <taxon>Dikarya</taxon>
        <taxon>Basidiomycota</taxon>
        <taxon>Agaricomycotina</taxon>
        <taxon>Agaricomycetes</taxon>
        <taxon>Gloeophyllales</taxon>
        <taxon>Gloeophyllaceae</taxon>
        <taxon>Gloeophyllum</taxon>
    </lineage>
</organism>
<name>S7QFE4_GLOTA</name>
<keyword evidence="6 10" id="KW-0256">Endoplasmic reticulum</keyword>
<dbReference type="GO" id="GO:0005789">
    <property type="term" value="C:endoplasmic reticulum membrane"/>
    <property type="evidence" value="ECO:0007669"/>
    <property type="project" value="UniProtKB-SubCell"/>
</dbReference>
<dbReference type="SMART" id="SM00780">
    <property type="entry name" value="PIG-X"/>
    <property type="match status" value="1"/>
</dbReference>
<dbReference type="KEGG" id="gtr:GLOTRDRAFT_127032"/>
<keyword evidence="8 10" id="KW-0472">Membrane</keyword>
<keyword evidence="7 10" id="KW-1133">Transmembrane helix</keyword>
<dbReference type="GO" id="GO:0006506">
    <property type="term" value="P:GPI anchor biosynthetic process"/>
    <property type="evidence" value="ECO:0007669"/>
    <property type="project" value="UniProtKB-UniPathway"/>
</dbReference>
<dbReference type="EMBL" id="KB469298">
    <property type="protein sequence ID" value="EPQ58531.1"/>
    <property type="molecule type" value="Genomic_DNA"/>
</dbReference>
<evidence type="ECO:0000256" key="9">
    <source>
        <dbReference type="ARBA" id="ARBA00023180"/>
    </source>
</evidence>
<evidence type="ECO:0000256" key="3">
    <source>
        <dbReference type="ARBA" id="ARBA00010345"/>
    </source>
</evidence>
<comment type="subcellular location">
    <subcellularLocation>
        <location evidence="1 10">Endoplasmic reticulum membrane</location>
        <topology evidence="1 10">Single-pass membrane protein</topology>
    </subcellularLocation>
</comment>
<accession>S7QFE4</accession>